<organism evidence="2 3">
    <name type="scientific">Inquilinus limosus</name>
    <dbReference type="NCBI Taxonomy" id="171674"/>
    <lineage>
        <taxon>Bacteria</taxon>
        <taxon>Pseudomonadati</taxon>
        <taxon>Pseudomonadota</taxon>
        <taxon>Alphaproteobacteria</taxon>
        <taxon>Rhodospirillales</taxon>
        <taxon>Rhodospirillaceae</taxon>
        <taxon>Inquilinus</taxon>
    </lineage>
</organism>
<sequence>MTIRHPFRRASAAASLVLLAAAAAPAYAAPDHAGWDYAKLDRELREGDKPSVVIDLAKCLDPSGAGGPPVVAVPTFTTFNLTAQFIATSETHAFEAANGAMSLEYIRLRIFPDNTAELSLKHLNPSTYETVGPVTTLRCRLNDGSLTLHDD</sequence>
<proteinExistence type="predicted"/>
<accession>A0A952FI87</accession>
<evidence type="ECO:0000256" key="1">
    <source>
        <dbReference type="SAM" id="SignalP"/>
    </source>
</evidence>
<dbReference type="Pfam" id="PF06903">
    <property type="entry name" value="VirK"/>
    <property type="match status" value="1"/>
</dbReference>
<feature type="signal peptide" evidence="1">
    <location>
        <begin position="1"/>
        <end position="28"/>
    </location>
</feature>
<keyword evidence="1" id="KW-0732">Signal</keyword>
<evidence type="ECO:0000313" key="2">
    <source>
        <dbReference type="EMBL" id="MBW8724856.1"/>
    </source>
</evidence>
<evidence type="ECO:0000313" key="3">
    <source>
        <dbReference type="Proteomes" id="UP000700706"/>
    </source>
</evidence>
<evidence type="ECO:0008006" key="4">
    <source>
        <dbReference type="Google" id="ProtNLM"/>
    </source>
</evidence>
<dbReference type="AlphaFoldDB" id="A0A952FI87"/>
<name>A0A952FI87_9PROT</name>
<dbReference type="Proteomes" id="UP000700706">
    <property type="component" value="Unassembled WGS sequence"/>
</dbReference>
<comment type="caution">
    <text evidence="2">The sequence shown here is derived from an EMBL/GenBank/DDBJ whole genome shotgun (WGS) entry which is preliminary data.</text>
</comment>
<gene>
    <name evidence="2" type="ORF">JF625_06835</name>
</gene>
<feature type="chain" id="PRO_5037139923" description="VirK protein" evidence="1">
    <location>
        <begin position="29"/>
        <end position="151"/>
    </location>
</feature>
<dbReference type="InterPro" id="IPR010694">
    <property type="entry name" value="Uncharacterised_VirK"/>
</dbReference>
<dbReference type="EMBL" id="JAEKLZ010000146">
    <property type="protein sequence ID" value="MBW8724856.1"/>
    <property type="molecule type" value="Genomic_DNA"/>
</dbReference>
<protein>
    <recommendedName>
        <fullName evidence="4">VirK protein</fullName>
    </recommendedName>
</protein>
<reference evidence="2" key="1">
    <citation type="submission" date="2020-06" db="EMBL/GenBank/DDBJ databases">
        <title>Stable isotope informed genome-resolved metagenomics uncovers potential trophic interactions in rhizosphere soil.</title>
        <authorList>
            <person name="Starr E.P."/>
            <person name="Shi S."/>
            <person name="Blazewicz S.J."/>
            <person name="Koch B.J."/>
            <person name="Probst A.J."/>
            <person name="Hungate B.A."/>
            <person name="Pett-Ridge J."/>
            <person name="Firestone M.K."/>
            <person name="Banfield J.F."/>
        </authorList>
    </citation>
    <scope>NUCLEOTIDE SEQUENCE</scope>
    <source>
        <strain evidence="2">YM_69_17</strain>
    </source>
</reference>